<sequence>MTIGLVTDSGSDLPWDFAKKNNVKIACLYMYVHDEELKEDENFDRAAYYKLFEDEKAFLHIPKLNLYSFVPKTSQPNPKDYT</sequence>
<proteinExistence type="predicted"/>
<organism evidence="1">
    <name type="scientific">marine sediment metagenome</name>
    <dbReference type="NCBI Taxonomy" id="412755"/>
    <lineage>
        <taxon>unclassified sequences</taxon>
        <taxon>metagenomes</taxon>
        <taxon>ecological metagenomes</taxon>
    </lineage>
</organism>
<dbReference type="PROSITE" id="PS51482">
    <property type="entry name" value="DEGV"/>
    <property type="match status" value="1"/>
</dbReference>
<evidence type="ECO:0000313" key="1">
    <source>
        <dbReference type="EMBL" id="GAH23683.1"/>
    </source>
</evidence>
<protein>
    <recommendedName>
        <fullName evidence="2">DegV family protein</fullName>
    </recommendedName>
</protein>
<dbReference type="SUPFAM" id="SSF82549">
    <property type="entry name" value="DAK1/DegV-like"/>
    <property type="match status" value="1"/>
</dbReference>
<evidence type="ECO:0008006" key="2">
    <source>
        <dbReference type="Google" id="ProtNLM"/>
    </source>
</evidence>
<comment type="caution">
    <text evidence="1">The sequence shown here is derived from an EMBL/GenBank/DDBJ whole genome shotgun (WGS) entry which is preliminary data.</text>
</comment>
<feature type="non-terminal residue" evidence="1">
    <location>
        <position position="82"/>
    </location>
</feature>
<dbReference type="InterPro" id="IPR003797">
    <property type="entry name" value="DegV"/>
</dbReference>
<accession>X1FSE5</accession>
<dbReference type="Pfam" id="PF02645">
    <property type="entry name" value="DegV"/>
    <property type="match status" value="1"/>
</dbReference>
<gene>
    <name evidence="1" type="ORF">S03H2_07421</name>
</gene>
<name>X1FSE5_9ZZZZ</name>
<dbReference type="AlphaFoldDB" id="X1FSE5"/>
<dbReference type="Gene3D" id="3.40.50.10170">
    <property type="match status" value="1"/>
</dbReference>
<dbReference type="EMBL" id="BARU01003427">
    <property type="protein sequence ID" value="GAH23683.1"/>
    <property type="molecule type" value="Genomic_DNA"/>
</dbReference>
<reference evidence="1" key="1">
    <citation type="journal article" date="2014" name="Front. Microbiol.">
        <title>High frequency of phylogenetically diverse reductive dehalogenase-homologous genes in deep subseafloor sedimentary metagenomes.</title>
        <authorList>
            <person name="Kawai M."/>
            <person name="Futagami T."/>
            <person name="Toyoda A."/>
            <person name="Takaki Y."/>
            <person name="Nishi S."/>
            <person name="Hori S."/>
            <person name="Arai W."/>
            <person name="Tsubouchi T."/>
            <person name="Morono Y."/>
            <person name="Uchiyama I."/>
            <person name="Ito T."/>
            <person name="Fujiyama A."/>
            <person name="Inagaki F."/>
            <person name="Takami H."/>
        </authorList>
    </citation>
    <scope>NUCLEOTIDE SEQUENCE</scope>
    <source>
        <strain evidence="1">Expedition CK06-06</strain>
    </source>
</reference>